<dbReference type="PIRSF" id="PIRSF000103">
    <property type="entry name" value="HIBADH"/>
    <property type="match status" value="1"/>
</dbReference>
<dbReference type="SUPFAM" id="SSF51735">
    <property type="entry name" value="NAD(P)-binding Rossmann-fold domains"/>
    <property type="match status" value="1"/>
</dbReference>
<evidence type="ECO:0000313" key="6">
    <source>
        <dbReference type="EMBL" id="SAL27016.1"/>
    </source>
</evidence>
<evidence type="ECO:0000259" key="5">
    <source>
        <dbReference type="Pfam" id="PF14833"/>
    </source>
</evidence>
<dbReference type="Gene3D" id="1.10.1040.10">
    <property type="entry name" value="N-(1-d-carboxylethyl)-l-norvaline Dehydrogenase, domain 2"/>
    <property type="match status" value="1"/>
</dbReference>
<dbReference type="Proteomes" id="UP000054770">
    <property type="component" value="Unassembled WGS sequence"/>
</dbReference>
<organism evidence="6 7">
    <name type="scientific">Caballeronia choica</name>
    <dbReference type="NCBI Taxonomy" id="326476"/>
    <lineage>
        <taxon>Bacteria</taxon>
        <taxon>Pseudomonadati</taxon>
        <taxon>Pseudomonadota</taxon>
        <taxon>Betaproteobacteria</taxon>
        <taxon>Burkholderiales</taxon>
        <taxon>Burkholderiaceae</taxon>
        <taxon>Caballeronia</taxon>
    </lineage>
</organism>
<dbReference type="InterPro" id="IPR008927">
    <property type="entry name" value="6-PGluconate_DH-like_C_sf"/>
</dbReference>
<dbReference type="OrthoDB" id="9777604at2"/>
<feature type="active site" evidence="3">
    <location>
        <position position="170"/>
    </location>
</feature>
<keyword evidence="2" id="KW-0520">NAD</keyword>
<dbReference type="AlphaFoldDB" id="A0A158G4M9"/>
<dbReference type="InterPro" id="IPR015815">
    <property type="entry name" value="HIBADH-related"/>
</dbReference>
<evidence type="ECO:0000313" key="7">
    <source>
        <dbReference type="Proteomes" id="UP000054770"/>
    </source>
</evidence>
<dbReference type="RefSeq" id="WP_125482883.1">
    <property type="nucleotide sequence ID" value="NZ_FCON02000009.1"/>
</dbReference>
<dbReference type="InterPro" id="IPR036291">
    <property type="entry name" value="NAD(P)-bd_dom_sf"/>
</dbReference>
<sequence>MNILWIGYGKMGEPMAARVAAAGHAVQVSDTSRERCDAARANDLEAVAITPQSAGRADVIVTSLPNDAAALQLLASADGALSNVRAGALLIETSTISASASASIAKAAQARGIGYVRGPVSGSVAAAANGALTTFLSGAHDAIEQARPIVGAYASNLVVVGDAEQARTMKLAINLMVTTLVESLCEAYTLCTKGGIEAGTALEAIAASAIGSPHLRYKADALQRRDFTPTFTVAQMRKDLQLISQGARELSVPMLPGAVVEQLMVATEASGFGDEDYLACVKVIAGLAGLAA</sequence>
<dbReference type="Gene3D" id="3.40.50.720">
    <property type="entry name" value="NAD(P)-binding Rossmann-like Domain"/>
    <property type="match status" value="1"/>
</dbReference>
<dbReference type="GO" id="GO:0050661">
    <property type="term" value="F:NADP binding"/>
    <property type="evidence" value="ECO:0007669"/>
    <property type="project" value="InterPro"/>
</dbReference>
<dbReference type="Pfam" id="PF03446">
    <property type="entry name" value="NAD_binding_2"/>
    <property type="match status" value="1"/>
</dbReference>
<dbReference type="GO" id="GO:0051287">
    <property type="term" value="F:NAD binding"/>
    <property type="evidence" value="ECO:0007669"/>
    <property type="project" value="InterPro"/>
</dbReference>
<feature type="domain" description="6-phosphogluconate dehydrogenase NADP-binding" evidence="4">
    <location>
        <begin position="3"/>
        <end position="161"/>
    </location>
</feature>
<dbReference type="Pfam" id="PF14833">
    <property type="entry name" value="NAD_binding_11"/>
    <property type="match status" value="1"/>
</dbReference>
<feature type="domain" description="3-hydroxyisobutyrate dehydrogenase-like NAD-binding" evidence="5">
    <location>
        <begin position="166"/>
        <end position="284"/>
    </location>
</feature>
<dbReference type="EMBL" id="FCON02000009">
    <property type="protein sequence ID" value="SAL27016.1"/>
    <property type="molecule type" value="Genomic_DNA"/>
</dbReference>
<evidence type="ECO:0000259" key="4">
    <source>
        <dbReference type="Pfam" id="PF03446"/>
    </source>
</evidence>
<name>A0A158G4M9_9BURK</name>
<dbReference type="InterPro" id="IPR013328">
    <property type="entry name" value="6PGD_dom2"/>
</dbReference>
<evidence type="ECO:0000256" key="3">
    <source>
        <dbReference type="PIRSR" id="PIRSR000103-1"/>
    </source>
</evidence>
<comment type="caution">
    <text evidence="6">The sequence shown here is derived from an EMBL/GenBank/DDBJ whole genome shotgun (WGS) entry which is preliminary data.</text>
</comment>
<dbReference type="PANTHER" id="PTHR43060">
    <property type="entry name" value="3-HYDROXYISOBUTYRATE DEHYDROGENASE-LIKE 1, MITOCHONDRIAL-RELATED"/>
    <property type="match status" value="1"/>
</dbReference>
<accession>A0A158G4M9</accession>
<proteinExistence type="predicted"/>
<dbReference type="GO" id="GO:0016491">
    <property type="term" value="F:oxidoreductase activity"/>
    <property type="evidence" value="ECO:0007669"/>
    <property type="project" value="UniProtKB-KW"/>
</dbReference>
<dbReference type="SUPFAM" id="SSF48179">
    <property type="entry name" value="6-phosphogluconate dehydrogenase C-terminal domain-like"/>
    <property type="match status" value="1"/>
</dbReference>
<dbReference type="InterPro" id="IPR006115">
    <property type="entry name" value="6PGDH_NADP-bd"/>
</dbReference>
<evidence type="ECO:0000256" key="1">
    <source>
        <dbReference type="ARBA" id="ARBA00023002"/>
    </source>
</evidence>
<evidence type="ECO:0000256" key="2">
    <source>
        <dbReference type="ARBA" id="ARBA00023027"/>
    </source>
</evidence>
<dbReference type="InterPro" id="IPR029154">
    <property type="entry name" value="HIBADH-like_NADP-bd"/>
</dbReference>
<keyword evidence="1" id="KW-0560">Oxidoreductase</keyword>
<keyword evidence="7" id="KW-1185">Reference proteome</keyword>
<gene>
    <name evidence="6" type="ORF">AWB68_01270</name>
</gene>
<dbReference type="PANTHER" id="PTHR43060:SF15">
    <property type="entry name" value="3-HYDROXYISOBUTYRATE DEHYDROGENASE-LIKE 1, MITOCHONDRIAL-RELATED"/>
    <property type="match status" value="1"/>
</dbReference>
<reference evidence="6" key="1">
    <citation type="submission" date="2016-01" db="EMBL/GenBank/DDBJ databases">
        <authorList>
            <person name="Peeters C."/>
        </authorList>
    </citation>
    <scope>NUCLEOTIDE SEQUENCE [LARGE SCALE GENOMIC DNA]</scope>
    <source>
        <strain evidence="6">LMG 22940</strain>
    </source>
</reference>
<protein>
    <submittedName>
        <fullName evidence="6">6-phosphogluconate dehydrogenase</fullName>
    </submittedName>
</protein>